<reference evidence="2 3" key="1">
    <citation type="submission" date="2024-04" db="EMBL/GenBank/DDBJ databases">
        <title>Genome assembly C_amara_ONT_v2.</title>
        <authorList>
            <person name="Yant L."/>
            <person name="Moore C."/>
            <person name="Slenker M."/>
        </authorList>
    </citation>
    <scope>NUCLEOTIDE SEQUENCE [LARGE SCALE GENOMIC DNA]</scope>
    <source>
        <tissue evidence="2">Leaf</tissue>
    </source>
</reference>
<dbReference type="InterPro" id="IPR056924">
    <property type="entry name" value="SH3_Tf2-1"/>
</dbReference>
<dbReference type="EMBL" id="JBANAX010000902">
    <property type="protein sequence ID" value="KAL1189313.1"/>
    <property type="molecule type" value="Genomic_DNA"/>
</dbReference>
<comment type="caution">
    <text evidence="2">The sequence shown here is derived from an EMBL/GenBank/DDBJ whole genome shotgun (WGS) entry which is preliminary data.</text>
</comment>
<dbReference type="Pfam" id="PF24626">
    <property type="entry name" value="SH3_Tf2-1"/>
    <property type="match status" value="1"/>
</dbReference>
<name>A0ABD0Z3P0_CARAN</name>
<dbReference type="Proteomes" id="UP001558713">
    <property type="component" value="Unassembled WGS sequence"/>
</dbReference>
<feature type="domain" description="Tf2-1-like SH3-like" evidence="1">
    <location>
        <begin position="2"/>
        <end position="41"/>
    </location>
</feature>
<evidence type="ECO:0000259" key="1">
    <source>
        <dbReference type="Pfam" id="PF24626"/>
    </source>
</evidence>
<dbReference type="AlphaFoldDB" id="A0ABD0Z3P0"/>
<organism evidence="2 3">
    <name type="scientific">Cardamine amara subsp. amara</name>
    <dbReference type="NCBI Taxonomy" id="228776"/>
    <lineage>
        <taxon>Eukaryota</taxon>
        <taxon>Viridiplantae</taxon>
        <taxon>Streptophyta</taxon>
        <taxon>Embryophyta</taxon>
        <taxon>Tracheophyta</taxon>
        <taxon>Spermatophyta</taxon>
        <taxon>Magnoliopsida</taxon>
        <taxon>eudicotyledons</taxon>
        <taxon>Gunneridae</taxon>
        <taxon>Pentapetalae</taxon>
        <taxon>rosids</taxon>
        <taxon>malvids</taxon>
        <taxon>Brassicales</taxon>
        <taxon>Brassicaceae</taxon>
        <taxon>Cardamineae</taxon>
        <taxon>Cardamine</taxon>
    </lineage>
</organism>
<protein>
    <recommendedName>
        <fullName evidence="1">Tf2-1-like SH3-like domain-containing protein</fullName>
    </recommendedName>
</protein>
<keyword evidence="3" id="KW-1185">Reference proteome</keyword>
<sequence length="161" mass="17523">MSRVDGPFKIVKRINDNAYQLDLQGKYNVSSSFNVSDLIPFVADESDLRSNPFQEEGDDAIMDSTQETSLVAELEPELEPELVPVVAVEPDIVVPVGPITKEDLVVPVGPITKDDIVVPVGPRARAGKIKKGIGELLDKIIHQQEESSITTLMLLQASTDS</sequence>
<proteinExistence type="predicted"/>
<accession>A0ABD0Z3P0</accession>
<evidence type="ECO:0000313" key="3">
    <source>
        <dbReference type="Proteomes" id="UP001558713"/>
    </source>
</evidence>
<gene>
    <name evidence="2" type="ORF">V5N11_014316</name>
</gene>
<evidence type="ECO:0000313" key="2">
    <source>
        <dbReference type="EMBL" id="KAL1189313.1"/>
    </source>
</evidence>